<comment type="caution">
    <text evidence="1">The sequence shown here is derived from an EMBL/GenBank/DDBJ whole genome shotgun (WGS) entry which is preliminary data.</text>
</comment>
<sequence>MPRGDIASLVAEAVAHADVRCGRPPAHPDAAAAAIETRLWAQRVGLHPAAEGGSVDRTFPTAPVADALHDAPLGALRIASLFAAWLGVLTERAEASGWEPAYTASLVGVLRDGYTTGADALHFALTDLYERITVLDGAALLPELADALDRHAGACRREQEWRAADTVPPLAEFLDNLADRTPLPLYATLHRLDPRLGGPSGPPAPGVAPLHELAALLSGVDADLAGYRQAVETGRLTLVAVLMREYGYSVPAAFQSGMVLFGAWKTQLDHGIREIEHLTGVPASTVRQAHAACDWACALHRRTAALARGDAAAMSAAAAVG</sequence>
<dbReference type="InterPro" id="IPR008949">
    <property type="entry name" value="Isoprenoid_synthase_dom_sf"/>
</dbReference>
<dbReference type="Gene3D" id="1.10.600.10">
    <property type="entry name" value="Farnesyl Diphosphate Synthase"/>
    <property type="match status" value="1"/>
</dbReference>
<evidence type="ECO:0000313" key="1">
    <source>
        <dbReference type="EMBL" id="GAA4966757.1"/>
    </source>
</evidence>
<dbReference type="Pfam" id="PF19086">
    <property type="entry name" value="Terpene_syn_C_2"/>
    <property type="match status" value="1"/>
</dbReference>
<keyword evidence="2" id="KW-1185">Reference proteome</keyword>
<name>A0ABP9HBW8_9ACTN</name>
<accession>A0ABP9HBW8</accession>
<dbReference type="RefSeq" id="WP_345676366.1">
    <property type="nucleotide sequence ID" value="NZ_BAABHS010000011.1"/>
</dbReference>
<dbReference type="EMBL" id="BAABHS010000011">
    <property type="protein sequence ID" value="GAA4966757.1"/>
    <property type="molecule type" value="Genomic_DNA"/>
</dbReference>
<dbReference type="SUPFAM" id="SSF48576">
    <property type="entry name" value="Terpenoid synthases"/>
    <property type="match status" value="1"/>
</dbReference>
<reference evidence="2" key="1">
    <citation type="journal article" date="2019" name="Int. J. Syst. Evol. Microbiol.">
        <title>The Global Catalogue of Microorganisms (GCM) 10K type strain sequencing project: providing services to taxonomists for standard genome sequencing and annotation.</title>
        <authorList>
            <consortium name="The Broad Institute Genomics Platform"/>
            <consortium name="The Broad Institute Genome Sequencing Center for Infectious Disease"/>
            <person name="Wu L."/>
            <person name="Ma J."/>
        </authorList>
    </citation>
    <scope>NUCLEOTIDE SEQUENCE [LARGE SCALE GENOMIC DNA]</scope>
    <source>
        <strain evidence="2">JCM 17986</strain>
    </source>
</reference>
<evidence type="ECO:0000313" key="2">
    <source>
        <dbReference type="Proteomes" id="UP001500466"/>
    </source>
</evidence>
<organism evidence="1 2">
    <name type="scientific">Yinghuangia aomiensis</name>
    <dbReference type="NCBI Taxonomy" id="676205"/>
    <lineage>
        <taxon>Bacteria</taxon>
        <taxon>Bacillati</taxon>
        <taxon>Actinomycetota</taxon>
        <taxon>Actinomycetes</taxon>
        <taxon>Kitasatosporales</taxon>
        <taxon>Streptomycetaceae</taxon>
        <taxon>Yinghuangia</taxon>
    </lineage>
</organism>
<proteinExistence type="predicted"/>
<protein>
    <submittedName>
        <fullName evidence="1">Uncharacterized protein</fullName>
    </submittedName>
</protein>
<gene>
    <name evidence="1" type="ORF">GCM10023205_34270</name>
</gene>
<dbReference type="Proteomes" id="UP001500466">
    <property type="component" value="Unassembled WGS sequence"/>
</dbReference>